<evidence type="ECO:0000313" key="2">
    <source>
        <dbReference type="EMBL" id="TWU07616.1"/>
    </source>
</evidence>
<comment type="caution">
    <text evidence="2">The sequence shown here is derived from an EMBL/GenBank/DDBJ whole genome shotgun (WGS) entry which is preliminary data.</text>
</comment>
<keyword evidence="3" id="KW-1185">Reference proteome</keyword>
<dbReference type="AlphaFoldDB" id="A0A5C6B8P0"/>
<reference evidence="2 3" key="1">
    <citation type="submission" date="2019-02" db="EMBL/GenBank/DDBJ databases">
        <title>Deep-cultivation of Planctomycetes and their phenomic and genomic characterization uncovers novel biology.</title>
        <authorList>
            <person name="Wiegand S."/>
            <person name="Jogler M."/>
            <person name="Boedeker C."/>
            <person name="Pinto D."/>
            <person name="Vollmers J."/>
            <person name="Rivas-Marin E."/>
            <person name="Kohn T."/>
            <person name="Peeters S.H."/>
            <person name="Heuer A."/>
            <person name="Rast P."/>
            <person name="Oberbeckmann S."/>
            <person name="Bunk B."/>
            <person name="Jeske O."/>
            <person name="Meyerdierks A."/>
            <person name="Storesund J.E."/>
            <person name="Kallscheuer N."/>
            <person name="Luecker S."/>
            <person name="Lage O.M."/>
            <person name="Pohl T."/>
            <person name="Merkel B.J."/>
            <person name="Hornburger P."/>
            <person name="Mueller R.-W."/>
            <person name="Bruemmer F."/>
            <person name="Labrenz M."/>
            <person name="Spormann A.M."/>
            <person name="Op Den Camp H."/>
            <person name="Overmann J."/>
            <person name="Amann R."/>
            <person name="Jetten M.S.M."/>
            <person name="Mascher T."/>
            <person name="Medema M.H."/>
            <person name="Devos D.P."/>
            <person name="Kaster A.-K."/>
            <person name="Ovreas L."/>
            <person name="Rohde M."/>
            <person name="Galperin M.Y."/>
            <person name="Jogler C."/>
        </authorList>
    </citation>
    <scope>NUCLEOTIDE SEQUENCE [LARGE SCALE GENOMIC DNA]</scope>
    <source>
        <strain evidence="2 3">Pla52n</strain>
    </source>
</reference>
<feature type="domain" description="CD-NTase-associated protein 12/Pycsar effector protein TIR" evidence="1">
    <location>
        <begin position="173"/>
        <end position="289"/>
    </location>
</feature>
<dbReference type="Pfam" id="PF10137">
    <property type="entry name" value="CAP12-PCTIR_TIR"/>
    <property type="match status" value="1"/>
</dbReference>
<dbReference type="Proteomes" id="UP000320176">
    <property type="component" value="Unassembled WGS sequence"/>
</dbReference>
<gene>
    <name evidence="2" type="ORF">Pla52n_01890</name>
</gene>
<evidence type="ECO:0000313" key="3">
    <source>
        <dbReference type="Proteomes" id="UP000320176"/>
    </source>
</evidence>
<organism evidence="2 3">
    <name type="scientific">Stieleria varia</name>
    <dbReference type="NCBI Taxonomy" id="2528005"/>
    <lineage>
        <taxon>Bacteria</taxon>
        <taxon>Pseudomonadati</taxon>
        <taxon>Planctomycetota</taxon>
        <taxon>Planctomycetia</taxon>
        <taxon>Pirellulales</taxon>
        <taxon>Pirellulaceae</taxon>
        <taxon>Stieleria</taxon>
    </lineage>
</organism>
<dbReference type="OrthoDB" id="5497289at2"/>
<sequence length="310" mass="34984">MAQPVFDGGASSEVRVGELYSSANNRVVCVGASFYRTIKLHKKLILKQLAKRIRFEFCFLSQKADFNRIAPQFGQRGDQLRTEVEATWAEAEELVDAYPGLFRAIGTATCPMARTYIVDPDSEKPSGLIVFYAASTDSVTLPAWNVDNFREMPWQPYFDDALFKISEESRNDVFIIHGHDEAKWRELKDILLKLGASPQILGELTGGGSTSWLDRFRRMADECEYAIALFTTDDWVTNQGKTYFQPRPNVLIELGYFISRVSLANILILTKGDIKLPSDLEGVVSHRFHENVSELEAKLREELTNAGVIT</sequence>
<accession>A0A5C6B8P0</accession>
<dbReference type="RefSeq" id="WP_146517815.1">
    <property type="nucleotide sequence ID" value="NZ_CP151726.1"/>
</dbReference>
<proteinExistence type="predicted"/>
<dbReference type="EMBL" id="SJPN01000001">
    <property type="protein sequence ID" value="TWU07616.1"/>
    <property type="molecule type" value="Genomic_DNA"/>
</dbReference>
<evidence type="ECO:0000259" key="1">
    <source>
        <dbReference type="Pfam" id="PF10137"/>
    </source>
</evidence>
<name>A0A5C6B8P0_9BACT</name>
<dbReference type="InterPro" id="IPR019302">
    <property type="entry name" value="CAP12/PCTIR_TIR_dom"/>
</dbReference>
<protein>
    <submittedName>
        <fullName evidence="2">Putative nucleotide-binding protein containing TIR-like domain protein</fullName>
    </submittedName>
</protein>
<dbReference type="GO" id="GO:0050135">
    <property type="term" value="F:NADP+ nucleosidase activity"/>
    <property type="evidence" value="ECO:0007669"/>
    <property type="project" value="InterPro"/>
</dbReference>